<gene>
    <name evidence="2" type="ORF">SAMN05660710_03436</name>
</gene>
<name>A0A1G5JTA4_9RHOB</name>
<reference evidence="2 3" key="1">
    <citation type="submission" date="2016-10" db="EMBL/GenBank/DDBJ databases">
        <authorList>
            <person name="de Groot N.N."/>
        </authorList>
    </citation>
    <scope>NUCLEOTIDE SEQUENCE [LARGE SCALE GENOMIC DNA]</scope>
    <source>
        <strain evidence="2 3">CGMCC 1.8925</strain>
    </source>
</reference>
<evidence type="ECO:0000256" key="1">
    <source>
        <dbReference type="SAM" id="Phobius"/>
    </source>
</evidence>
<keyword evidence="1" id="KW-1133">Transmembrane helix</keyword>
<dbReference type="AlphaFoldDB" id="A0A1G5JTA4"/>
<proteinExistence type="predicted"/>
<dbReference type="STRING" id="336292.SAMN05660710_03436"/>
<feature type="transmembrane region" description="Helical" evidence="1">
    <location>
        <begin position="35"/>
        <end position="54"/>
    </location>
</feature>
<keyword evidence="1" id="KW-0472">Membrane</keyword>
<feature type="transmembrane region" description="Helical" evidence="1">
    <location>
        <begin position="6"/>
        <end position="23"/>
    </location>
</feature>
<dbReference type="RefSeq" id="WP_090747595.1">
    <property type="nucleotide sequence ID" value="NZ_FMVT01000016.1"/>
</dbReference>
<evidence type="ECO:0000313" key="3">
    <source>
        <dbReference type="Proteomes" id="UP000199502"/>
    </source>
</evidence>
<accession>A0A1G5JTA4</accession>
<keyword evidence="1" id="KW-0812">Transmembrane</keyword>
<dbReference type="OrthoDB" id="9805563at2"/>
<organism evidence="2 3">
    <name type="scientific">Paracoccus tibetensis</name>
    <dbReference type="NCBI Taxonomy" id="336292"/>
    <lineage>
        <taxon>Bacteria</taxon>
        <taxon>Pseudomonadati</taxon>
        <taxon>Pseudomonadota</taxon>
        <taxon>Alphaproteobacteria</taxon>
        <taxon>Rhodobacterales</taxon>
        <taxon>Paracoccaceae</taxon>
        <taxon>Paracoccus</taxon>
    </lineage>
</organism>
<dbReference type="Proteomes" id="UP000199502">
    <property type="component" value="Unassembled WGS sequence"/>
</dbReference>
<dbReference type="EMBL" id="FMVT01000016">
    <property type="protein sequence ID" value="SCY91566.1"/>
    <property type="molecule type" value="Genomic_DNA"/>
</dbReference>
<keyword evidence="3" id="KW-1185">Reference proteome</keyword>
<evidence type="ECO:0000313" key="2">
    <source>
        <dbReference type="EMBL" id="SCY91566.1"/>
    </source>
</evidence>
<sequence>MLVTIWPIFGLIYLGFILARFAWSSPEFWGAAERINYWLLFPALLIGSLASAPVHGHRGPLPIFVHLESLHITRRNQILLG</sequence>
<protein>
    <submittedName>
        <fullName evidence="2">Uncharacterized protein</fullName>
    </submittedName>
</protein>